<gene>
    <name evidence="3" type="ORF">H0235_010053</name>
</gene>
<reference evidence="3" key="1">
    <citation type="journal article" date="2020" name="G3 (Bethesda)">
        <title>High-Quality Assemblies for Three Invasive Social Wasps from the &lt;i&gt;Vespula&lt;/i&gt; Genus.</title>
        <authorList>
            <person name="Harrop T.W.R."/>
            <person name="Guhlin J."/>
            <person name="McLaughlin G.M."/>
            <person name="Permina E."/>
            <person name="Stockwell P."/>
            <person name="Gilligan J."/>
            <person name="Le Lec M.F."/>
            <person name="Gruber M.A.M."/>
            <person name="Quinn O."/>
            <person name="Lovegrove M."/>
            <person name="Duncan E.J."/>
            <person name="Remnant E.J."/>
            <person name="Van Eeckhoven J."/>
            <person name="Graham B."/>
            <person name="Knapp R.A."/>
            <person name="Langford K.W."/>
            <person name="Kronenberg Z."/>
            <person name="Press M.O."/>
            <person name="Eacker S.M."/>
            <person name="Wilson-Rankin E.E."/>
            <person name="Purcell J."/>
            <person name="Lester P.J."/>
            <person name="Dearden P.K."/>
        </authorList>
    </citation>
    <scope>NUCLEOTIDE SEQUENCE</scope>
    <source>
        <strain evidence="3">Volc-1</strain>
    </source>
</reference>
<organism evidence="3 4">
    <name type="scientific">Vespula pensylvanica</name>
    <name type="common">Western yellow jacket</name>
    <name type="synonym">Wasp</name>
    <dbReference type="NCBI Taxonomy" id="30213"/>
    <lineage>
        <taxon>Eukaryota</taxon>
        <taxon>Metazoa</taxon>
        <taxon>Ecdysozoa</taxon>
        <taxon>Arthropoda</taxon>
        <taxon>Hexapoda</taxon>
        <taxon>Insecta</taxon>
        <taxon>Pterygota</taxon>
        <taxon>Neoptera</taxon>
        <taxon>Endopterygota</taxon>
        <taxon>Hymenoptera</taxon>
        <taxon>Apocrita</taxon>
        <taxon>Aculeata</taxon>
        <taxon>Vespoidea</taxon>
        <taxon>Vespidae</taxon>
        <taxon>Vespinae</taxon>
        <taxon>Vespula</taxon>
    </lineage>
</organism>
<evidence type="ECO:0000256" key="1">
    <source>
        <dbReference type="SAM" id="MobiDB-lite"/>
    </source>
</evidence>
<keyword evidence="2" id="KW-0472">Membrane</keyword>
<keyword evidence="2" id="KW-0812">Transmembrane</keyword>
<proteinExistence type="predicted"/>
<evidence type="ECO:0000313" key="3">
    <source>
        <dbReference type="EMBL" id="KAF7419756.1"/>
    </source>
</evidence>
<keyword evidence="2" id="KW-1133">Transmembrane helix</keyword>
<feature type="compositionally biased region" description="Polar residues" evidence="1">
    <location>
        <begin position="310"/>
        <end position="319"/>
    </location>
</feature>
<feature type="region of interest" description="Disordered" evidence="1">
    <location>
        <begin position="302"/>
        <end position="359"/>
    </location>
</feature>
<dbReference type="Proteomes" id="UP000600918">
    <property type="component" value="Unassembled WGS sequence"/>
</dbReference>
<keyword evidence="4" id="KW-1185">Reference proteome</keyword>
<sequence>MEMVEGIIIDEDQLDFSQDVQSHCYCGLRSSAPPNHHRHHHHHYRLLTYIDSTRSENSLEEVPFGRQACRDVNCTGHGPPVLTNLHREIGQSKLTDTELDAIQVMSDVEFRHLSEAVNREIIKNSREIVFEEEFREGETSKEEHQGKSNQVCLKKNLMKYPLLDEERRSLNGSRRNLSNRNFPVGCDEGRRSLNGSRRNLNGSKKYLVLAIDRSNSNRNLNVTSGESLIAARRHTGSREHLDGIKKNIVCGMKGSKEMHELPETKRRLNVSDIEVQNRVSIETEKIFTRGQADLRDIFTTTEEGHFSARSPRSPQSPFSDLSPESGFFEGNQSSPESSQRFSRVPSISTRNRRSYENAQLQDVNRALSKRNSASSLSDSDGQSKTLIADVEPLVANSKQQLNESNKDDELLLLPDVGTKKFTEFPKLDSKSAIMKGVVKQLEKWPSYLFFVFFIACVIIVNLVLLIIVSATLSLPTNTTNIGNRENFNKRSINVYSVKQEDRIWSMMDLCHIESAARENPELNIHLINLHKKNRKEDSTQDFIVTRKLEPEIRSVTNAIDLQNKATRSLWIMREARLRDQIAHKYENVKNHDITVDNFFQGTNLSKVAGNLNNKILKIATEAYFIWNSSGIALDPRLYCNLKYISQIICKKQNEECVPDGLATIDPQNNIQAAGVPCQAFIGYFINDISKNESIRKEGALLKSINKFCPQIHSCNEVRILDKVKTCRLNILKCPIVHHHGFLLSALSYSYMLPHL</sequence>
<accession>A0A834NWI2</accession>
<name>A0A834NWI2_VESPE</name>
<dbReference type="AlphaFoldDB" id="A0A834NWI2"/>
<feature type="compositionally biased region" description="Polar residues" evidence="1">
    <location>
        <begin position="330"/>
        <end position="349"/>
    </location>
</feature>
<dbReference type="EMBL" id="JACSDY010000009">
    <property type="protein sequence ID" value="KAF7419756.1"/>
    <property type="molecule type" value="Genomic_DNA"/>
</dbReference>
<protein>
    <submittedName>
        <fullName evidence="3">Uncharacterized protein</fullName>
    </submittedName>
</protein>
<evidence type="ECO:0000256" key="2">
    <source>
        <dbReference type="SAM" id="Phobius"/>
    </source>
</evidence>
<feature type="transmembrane region" description="Helical" evidence="2">
    <location>
        <begin position="447"/>
        <end position="474"/>
    </location>
</feature>
<evidence type="ECO:0000313" key="4">
    <source>
        <dbReference type="Proteomes" id="UP000600918"/>
    </source>
</evidence>
<comment type="caution">
    <text evidence="3">The sequence shown here is derived from an EMBL/GenBank/DDBJ whole genome shotgun (WGS) entry which is preliminary data.</text>
</comment>